<keyword evidence="2" id="KW-1185">Reference proteome</keyword>
<evidence type="ECO:0000313" key="1">
    <source>
        <dbReference type="EMBL" id="KAJ4725110.1"/>
    </source>
</evidence>
<protein>
    <submittedName>
        <fullName evidence="1">Bromodomain-containing protein</fullName>
    </submittedName>
</protein>
<proteinExistence type="predicted"/>
<sequence length="885" mass="98448">MGQIVKRKKKGRPSKADLARRPISPTPATESEVRRSLRRRNVRYDIDYYEDYFDEEDDDDEEEERRREKKLKLVVKLNQRSDSAEPAGSRSRSSARAEHGSDEEDEEDKPVKKRKIDGVDASESEEEDNYDEEEERGRKVQTKGQDSIPGTPTNRASGVPLPEKKSLELILDKLQKKDTYGVYAEPVDPEELPDYHDVIENPMDFATVRKKLGSGSYSTLEQFESDVFLICSNAMQYNAPDTVYHRQARGIQELAKKKFHRLRIGIERSEKELKPEKELKLEKELKVEKDPKSEQKVKPNVLVKKQIKKPFSRTIQEPVGSDFSSGATLATTGDIQNGNVATQTGGCERPSQTDGHVDGNSSLVDNNLEKVEELSSGKGLLSKLGRKPPVIDDNRRATYNMSNQPVVRSESIFTTFEGEIKQLVAVGLHAEYSYARSLARFAATLGPVAWKVASQRIEQALPAGYKFGRGWVGEYEPLPTPVLMLETTRTQKESALFAKLETTADVRKDNTAFRTPVPTKIHPINRPTPEGNSHLFRPANGPTSEGKTPLFASSGMKPSTPVSAVNQMQNPFCRTFAEPENKVSKQVELNLPPTSNRSSSDLVAGKHISKKVETSASRSSEMMPRNMNRLQSLPSKQLTNNGVGGGGLPNGKVPSTCGNTRVISPSADNVPNQMVRAATFFPHGQEQGLNDPVQLMKMLNEKAQKQQNSSHQSSMSTPPVMPSVPSARRDDSNNAAVTAARAWMSIGAGGFKPATENSSSPKNQISAESLYNPTREFHTQLSRVRGEFPLSVGMQFQPEKNSFPPQGFIPQPVRAVNEAQFQNRPPMVFPQLVTTDFPRFQMHSPWRGLSPHSQPRQKQEGLPPDLNIGFQSPGSPVKQSFRCYG</sequence>
<name>A0ACC1YMR1_MELAZ</name>
<reference evidence="1 2" key="1">
    <citation type="journal article" date="2023" name="Science">
        <title>Complex scaffold remodeling in plant triterpene biosynthesis.</title>
        <authorList>
            <person name="De La Pena R."/>
            <person name="Hodgson H."/>
            <person name="Liu J.C."/>
            <person name="Stephenson M.J."/>
            <person name="Martin A.C."/>
            <person name="Owen C."/>
            <person name="Harkess A."/>
            <person name="Leebens-Mack J."/>
            <person name="Jimenez L.E."/>
            <person name="Osbourn A."/>
            <person name="Sattely E.S."/>
        </authorList>
    </citation>
    <scope>NUCLEOTIDE SEQUENCE [LARGE SCALE GENOMIC DNA]</scope>
    <source>
        <strain evidence="2">cv. JPN11</strain>
        <tissue evidence="1">Leaf</tissue>
    </source>
</reference>
<organism evidence="1 2">
    <name type="scientific">Melia azedarach</name>
    <name type="common">Chinaberry tree</name>
    <dbReference type="NCBI Taxonomy" id="155640"/>
    <lineage>
        <taxon>Eukaryota</taxon>
        <taxon>Viridiplantae</taxon>
        <taxon>Streptophyta</taxon>
        <taxon>Embryophyta</taxon>
        <taxon>Tracheophyta</taxon>
        <taxon>Spermatophyta</taxon>
        <taxon>Magnoliopsida</taxon>
        <taxon>eudicotyledons</taxon>
        <taxon>Gunneridae</taxon>
        <taxon>Pentapetalae</taxon>
        <taxon>rosids</taxon>
        <taxon>malvids</taxon>
        <taxon>Sapindales</taxon>
        <taxon>Meliaceae</taxon>
        <taxon>Melia</taxon>
    </lineage>
</organism>
<comment type="caution">
    <text evidence="1">The sequence shown here is derived from an EMBL/GenBank/DDBJ whole genome shotgun (WGS) entry which is preliminary data.</text>
</comment>
<dbReference type="EMBL" id="CM051395">
    <property type="protein sequence ID" value="KAJ4725110.1"/>
    <property type="molecule type" value="Genomic_DNA"/>
</dbReference>
<dbReference type="Proteomes" id="UP001164539">
    <property type="component" value="Chromosome 2"/>
</dbReference>
<accession>A0ACC1YMR1</accession>
<evidence type="ECO:0000313" key="2">
    <source>
        <dbReference type="Proteomes" id="UP001164539"/>
    </source>
</evidence>
<gene>
    <name evidence="1" type="ORF">OWV82_004025</name>
</gene>